<evidence type="ECO:0000256" key="1">
    <source>
        <dbReference type="SAM" id="SignalP"/>
    </source>
</evidence>
<keyword evidence="1" id="KW-0732">Signal</keyword>
<dbReference type="InParanoid" id="A0A0G4EIA6"/>
<reference evidence="2 3" key="1">
    <citation type="submission" date="2014-11" db="EMBL/GenBank/DDBJ databases">
        <authorList>
            <person name="Zhu J."/>
            <person name="Qi W."/>
            <person name="Song R."/>
        </authorList>
    </citation>
    <scope>NUCLEOTIDE SEQUENCE [LARGE SCALE GENOMIC DNA]</scope>
</reference>
<evidence type="ECO:0008006" key="4">
    <source>
        <dbReference type="Google" id="ProtNLM"/>
    </source>
</evidence>
<dbReference type="EMBL" id="CDMY01000234">
    <property type="protein sequence ID" value="CEL95612.1"/>
    <property type="molecule type" value="Genomic_DNA"/>
</dbReference>
<evidence type="ECO:0000313" key="3">
    <source>
        <dbReference type="Proteomes" id="UP000041254"/>
    </source>
</evidence>
<dbReference type="AlphaFoldDB" id="A0A0G4EIA6"/>
<feature type="chain" id="PRO_5005187674" description="Sushi domain-containing protein" evidence="1">
    <location>
        <begin position="22"/>
        <end position="183"/>
    </location>
</feature>
<organism evidence="2 3">
    <name type="scientific">Vitrella brassicaformis (strain CCMP3155)</name>
    <dbReference type="NCBI Taxonomy" id="1169540"/>
    <lineage>
        <taxon>Eukaryota</taxon>
        <taxon>Sar</taxon>
        <taxon>Alveolata</taxon>
        <taxon>Colpodellida</taxon>
        <taxon>Vitrellaceae</taxon>
        <taxon>Vitrella</taxon>
    </lineage>
</organism>
<gene>
    <name evidence="2" type="ORF">Vbra_4941</name>
</gene>
<name>A0A0G4EIA6_VITBC</name>
<keyword evidence="3" id="KW-1185">Reference proteome</keyword>
<accession>A0A0G4EIA6</accession>
<dbReference type="Proteomes" id="UP000041254">
    <property type="component" value="Unassembled WGS sequence"/>
</dbReference>
<evidence type="ECO:0000313" key="2">
    <source>
        <dbReference type="EMBL" id="CEL95612.1"/>
    </source>
</evidence>
<feature type="signal peptide" evidence="1">
    <location>
        <begin position="1"/>
        <end position="21"/>
    </location>
</feature>
<dbReference type="OMA" id="PGNPHGE"/>
<protein>
    <recommendedName>
        <fullName evidence="4">Sushi domain-containing protein</fullName>
    </recommendedName>
</protein>
<proteinExistence type="predicted"/>
<sequence length="183" mass="19639">MIFWLSAVVLTSSTLLLPTTAFSPSLFLTGLAPLDRRKQRHCVLNSAPDTQQGAAAYYEVGAPPLLGEGDVVEYWCGDDGERVLGLGVVTASGVILPLCRREGNDAGEFFVVYEATPLPLREGEGEARVHRVLSEVFCSQRQIGGGSGPGNPHGEEAEDCYLIEEPLSDGVAVETRPDDHMLP</sequence>
<dbReference type="VEuPathDB" id="CryptoDB:Vbra_4941"/>